<dbReference type="EMBL" id="CP041969">
    <property type="protein sequence ID" value="QMV43583.1"/>
    <property type="molecule type" value="Genomic_DNA"/>
</dbReference>
<dbReference type="EMBL" id="CP041969">
    <property type="protein sequence ID" value="QMV41629.1"/>
    <property type="molecule type" value="Genomic_DNA"/>
</dbReference>
<dbReference type="KEGG" id="cchl:FPL14_22195"/>
<name>A0A7G5C2Z9_9BACL</name>
<evidence type="ECO:0000256" key="1">
    <source>
        <dbReference type="SAM" id="Coils"/>
    </source>
</evidence>
<sequence length="108" mass="12821">MKRRFHCTEELKKEYVALVVSGYRTEHVAREHGMSPSTLQRWVRQYWDEVQAEMVKKKQQVDQITKDSQDLQKRYDQAMKLLGEKDLEIAILRDLVKKTNPQSTPDSK</sequence>
<dbReference type="GO" id="GO:0006313">
    <property type="term" value="P:DNA transposition"/>
    <property type="evidence" value="ECO:0007669"/>
    <property type="project" value="InterPro"/>
</dbReference>
<dbReference type="RefSeq" id="WP_182299820.1">
    <property type="nucleotide sequence ID" value="NZ_CP041969.1"/>
</dbReference>
<protein>
    <submittedName>
        <fullName evidence="4">Transposase</fullName>
    </submittedName>
</protein>
<keyword evidence="5" id="KW-1185">Reference proteome</keyword>
<evidence type="ECO:0000313" key="3">
    <source>
        <dbReference type="EMBL" id="QMV41629.1"/>
    </source>
</evidence>
<dbReference type="Gene3D" id="1.10.10.60">
    <property type="entry name" value="Homeodomain-like"/>
    <property type="match status" value="1"/>
</dbReference>
<organism evidence="4 5">
    <name type="scientific">Cohnella cholangitidis</name>
    <dbReference type="NCBI Taxonomy" id="2598458"/>
    <lineage>
        <taxon>Bacteria</taxon>
        <taxon>Bacillati</taxon>
        <taxon>Bacillota</taxon>
        <taxon>Bacilli</taxon>
        <taxon>Bacillales</taxon>
        <taxon>Paenibacillaceae</taxon>
        <taxon>Cohnella</taxon>
    </lineage>
</organism>
<keyword evidence="1" id="KW-0175">Coiled coil</keyword>
<dbReference type="Pfam" id="PF01527">
    <property type="entry name" value="HTH_Tnp_1"/>
    <property type="match status" value="1"/>
</dbReference>
<gene>
    <name evidence="2" type="ORF">FPL14_01705</name>
    <name evidence="3" type="ORF">FPL14_10885</name>
    <name evidence="4" type="ORF">FPL14_22195</name>
</gene>
<evidence type="ECO:0000313" key="5">
    <source>
        <dbReference type="Proteomes" id="UP000515679"/>
    </source>
</evidence>
<dbReference type="Proteomes" id="UP000515679">
    <property type="component" value="Chromosome"/>
</dbReference>
<dbReference type="EMBL" id="CP041969">
    <property type="protein sequence ID" value="QMV40055.1"/>
    <property type="molecule type" value="Genomic_DNA"/>
</dbReference>
<dbReference type="SUPFAM" id="SSF46689">
    <property type="entry name" value="Homeodomain-like"/>
    <property type="match status" value="1"/>
</dbReference>
<proteinExistence type="predicted"/>
<evidence type="ECO:0000313" key="2">
    <source>
        <dbReference type="EMBL" id="QMV40055.1"/>
    </source>
</evidence>
<dbReference type="KEGG" id="cchl:FPL14_01705"/>
<dbReference type="AlphaFoldDB" id="A0A7G5C2Z9"/>
<accession>A0A7G5C2Z9</accession>
<dbReference type="KEGG" id="cchl:FPL14_10885"/>
<dbReference type="InterPro" id="IPR002514">
    <property type="entry name" value="Transposase_8"/>
</dbReference>
<reference evidence="4 5" key="1">
    <citation type="submission" date="2019-07" db="EMBL/GenBank/DDBJ databases">
        <authorList>
            <person name="Kim J.K."/>
            <person name="Cheong H.-M."/>
            <person name="Choi Y."/>
            <person name="Hwang K.J."/>
            <person name="Lee S."/>
            <person name="Choi C."/>
        </authorList>
    </citation>
    <scope>NUCLEOTIDE SEQUENCE [LARGE SCALE GENOMIC DNA]</scope>
    <source>
        <strain evidence="4 5">KS 22</strain>
    </source>
</reference>
<feature type="coiled-coil region" evidence="1">
    <location>
        <begin position="54"/>
        <end position="81"/>
    </location>
</feature>
<dbReference type="InterPro" id="IPR009057">
    <property type="entry name" value="Homeodomain-like_sf"/>
</dbReference>
<dbReference type="GO" id="GO:0003677">
    <property type="term" value="F:DNA binding"/>
    <property type="evidence" value="ECO:0007669"/>
    <property type="project" value="InterPro"/>
</dbReference>
<dbReference type="GO" id="GO:0004803">
    <property type="term" value="F:transposase activity"/>
    <property type="evidence" value="ECO:0007669"/>
    <property type="project" value="InterPro"/>
</dbReference>
<evidence type="ECO:0000313" key="4">
    <source>
        <dbReference type="EMBL" id="QMV43583.1"/>
    </source>
</evidence>